<evidence type="ECO:0000259" key="1">
    <source>
        <dbReference type="Pfam" id="PF01243"/>
    </source>
</evidence>
<gene>
    <name evidence="2" type="ORF">BDD16_000072</name>
</gene>
<evidence type="ECO:0000313" key="3">
    <source>
        <dbReference type="Proteomes" id="UP000518288"/>
    </source>
</evidence>
<keyword evidence="3" id="KW-1185">Reference proteome</keyword>
<protein>
    <recommendedName>
        <fullName evidence="1">Pyridoxamine 5'-phosphate oxidase N-terminal domain-containing protein</fullName>
    </recommendedName>
</protein>
<organism evidence="2 3">
    <name type="scientific">Sphaerotilus montanus</name>
    <dbReference type="NCBI Taxonomy" id="522889"/>
    <lineage>
        <taxon>Bacteria</taxon>
        <taxon>Pseudomonadati</taxon>
        <taxon>Pseudomonadota</taxon>
        <taxon>Betaproteobacteria</taxon>
        <taxon>Burkholderiales</taxon>
        <taxon>Sphaerotilaceae</taxon>
        <taxon>Sphaerotilus</taxon>
    </lineage>
</organism>
<proteinExistence type="predicted"/>
<dbReference type="PANTHER" id="PTHR13343:SF17">
    <property type="entry name" value="CELLULAR REPRESSOR OF E1A-STIMULATED GENES, ISOFORM A"/>
    <property type="match status" value="1"/>
</dbReference>
<feature type="domain" description="Pyridoxamine 5'-phosphate oxidase N-terminal" evidence="1">
    <location>
        <begin position="23"/>
        <end position="154"/>
    </location>
</feature>
<dbReference type="PANTHER" id="PTHR13343">
    <property type="entry name" value="CREG1 PROTEIN"/>
    <property type="match status" value="1"/>
</dbReference>
<dbReference type="InterPro" id="IPR012349">
    <property type="entry name" value="Split_barrel_FMN-bd"/>
</dbReference>
<dbReference type="Pfam" id="PF01243">
    <property type="entry name" value="PNPOx_N"/>
    <property type="match status" value="1"/>
</dbReference>
<dbReference type="Proteomes" id="UP000518288">
    <property type="component" value="Unassembled WGS sequence"/>
</dbReference>
<dbReference type="SUPFAM" id="SSF50475">
    <property type="entry name" value="FMN-binding split barrel"/>
    <property type="match status" value="1"/>
</dbReference>
<dbReference type="Gene3D" id="2.30.110.10">
    <property type="entry name" value="Electron Transport, Fmn-binding Protein, Chain A"/>
    <property type="match status" value="1"/>
</dbReference>
<dbReference type="InterPro" id="IPR011576">
    <property type="entry name" value="Pyridox_Oxase_N"/>
</dbReference>
<accession>A0A7Y9QTN7</accession>
<dbReference type="AlphaFoldDB" id="A0A7Y9QTN7"/>
<dbReference type="InterPro" id="IPR014419">
    <property type="entry name" value="HutZ"/>
</dbReference>
<dbReference type="PIRSF" id="PIRSF004633">
    <property type="entry name" value="UCP_PLP_oxd"/>
    <property type="match status" value="1"/>
</dbReference>
<sequence length="182" mass="19599">MAPLTSSDAFSATPSLPLSRLDGELLTMLCARSTAALGTLTDSGEVSLSMVPYAIDTASGTFVILISGLAAHTRQLQAHPRASLLVCDSEDQADNVHALARVSLDVEADWPIVDSEDAQAASATYLARHPAAELLTQLPDFRWVRLRPLQARHVAGFGAARTLDQSRLSALIQNNPDQRRWI</sequence>
<dbReference type="RefSeq" id="WP_179632008.1">
    <property type="nucleotide sequence ID" value="NZ_JACCFH010000001.1"/>
</dbReference>
<comment type="caution">
    <text evidence="2">The sequence shown here is derived from an EMBL/GenBank/DDBJ whole genome shotgun (WGS) entry which is preliminary data.</text>
</comment>
<reference evidence="2 3" key="1">
    <citation type="submission" date="2020-07" db="EMBL/GenBank/DDBJ databases">
        <title>Genomic Encyclopedia of Archaeal and Bacterial Type Strains, Phase II (KMG-II): from individual species to whole genera.</title>
        <authorList>
            <person name="Goeker M."/>
        </authorList>
    </citation>
    <scope>NUCLEOTIDE SEQUENCE [LARGE SCALE GENOMIC DNA]</scope>
    <source>
        <strain evidence="2 3">DSM 21226</strain>
    </source>
</reference>
<dbReference type="GO" id="GO:0005737">
    <property type="term" value="C:cytoplasm"/>
    <property type="evidence" value="ECO:0007669"/>
    <property type="project" value="UniProtKB-ARBA"/>
</dbReference>
<dbReference type="EMBL" id="JACCFH010000001">
    <property type="protein sequence ID" value="NYG31086.1"/>
    <property type="molecule type" value="Genomic_DNA"/>
</dbReference>
<evidence type="ECO:0000313" key="2">
    <source>
        <dbReference type="EMBL" id="NYG31086.1"/>
    </source>
</evidence>
<name>A0A7Y9QTN7_9BURK</name>